<proteinExistence type="predicted"/>
<keyword evidence="5" id="KW-1185">Reference proteome</keyword>
<dbReference type="FunFam" id="1.50.10.160:FF:000001">
    <property type="entry name" value="Ent-copalyl diphosphate synthase"/>
    <property type="match status" value="1"/>
</dbReference>
<dbReference type="Gene3D" id="1.50.10.130">
    <property type="entry name" value="Terpene synthase, N-terminal domain"/>
    <property type="match status" value="1"/>
</dbReference>
<dbReference type="STRING" id="33114.A0A2G2XLZ2"/>
<name>A0A2G2XLZ2_CAPBA</name>
<dbReference type="InterPro" id="IPR050148">
    <property type="entry name" value="Terpene_synthase-like"/>
</dbReference>
<dbReference type="Proteomes" id="UP000224567">
    <property type="component" value="Unassembled WGS sequence"/>
</dbReference>
<dbReference type="OrthoDB" id="2343925at2759"/>
<evidence type="ECO:0000313" key="4">
    <source>
        <dbReference type="EMBL" id="PHT58502.1"/>
    </source>
</evidence>
<dbReference type="SFLD" id="SFLDG01014">
    <property type="entry name" value="Terpene_Cyclase_Like_1_N-term"/>
    <property type="match status" value="1"/>
</dbReference>
<protein>
    <submittedName>
        <fullName evidence="4">Copal-8-ol diphosphate hydratase, chloroplastic</fullName>
    </submittedName>
</protein>
<comment type="caution">
    <text evidence="4">The sequence shown here is derived from an EMBL/GenBank/DDBJ whole genome shotgun (WGS) entry which is preliminary data.</text>
</comment>
<evidence type="ECO:0000256" key="1">
    <source>
        <dbReference type="ARBA" id="ARBA00022723"/>
    </source>
</evidence>
<accession>A0A2G2XLZ2</accession>
<evidence type="ECO:0000259" key="3">
    <source>
        <dbReference type="Pfam" id="PF01397"/>
    </source>
</evidence>
<keyword evidence="1" id="KW-0479">Metal-binding</keyword>
<dbReference type="PANTHER" id="PTHR31739:SF35">
    <property type="entry name" value="COPALYL DIPHOSPHATE SYNTHASE"/>
    <property type="match status" value="1"/>
</dbReference>
<feature type="domain" description="Terpene synthase N-terminal" evidence="3">
    <location>
        <begin position="187"/>
        <end position="313"/>
    </location>
</feature>
<dbReference type="InterPro" id="IPR008930">
    <property type="entry name" value="Terpenoid_cyclase/PrenylTrfase"/>
</dbReference>
<organism evidence="4 5">
    <name type="scientific">Capsicum baccatum</name>
    <name type="common">Peruvian pepper</name>
    <dbReference type="NCBI Taxonomy" id="33114"/>
    <lineage>
        <taxon>Eukaryota</taxon>
        <taxon>Viridiplantae</taxon>
        <taxon>Streptophyta</taxon>
        <taxon>Embryophyta</taxon>
        <taxon>Tracheophyta</taxon>
        <taxon>Spermatophyta</taxon>
        <taxon>Magnoliopsida</taxon>
        <taxon>eudicotyledons</taxon>
        <taxon>Gunneridae</taxon>
        <taxon>Pentapetalae</taxon>
        <taxon>asterids</taxon>
        <taxon>lamiids</taxon>
        <taxon>Solanales</taxon>
        <taxon>Solanaceae</taxon>
        <taxon>Solanoideae</taxon>
        <taxon>Capsiceae</taxon>
        <taxon>Capsicum</taxon>
    </lineage>
</organism>
<dbReference type="InterPro" id="IPR001906">
    <property type="entry name" value="Terpene_synth_N"/>
</dbReference>
<dbReference type="PANTHER" id="PTHR31739">
    <property type="entry name" value="ENT-COPALYL DIPHOSPHATE SYNTHASE, CHLOROPLASTIC"/>
    <property type="match status" value="1"/>
</dbReference>
<dbReference type="GO" id="GO:0000287">
    <property type="term" value="F:magnesium ion binding"/>
    <property type="evidence" value="ECO:0007669"/>
    <property type="project" value="TreeGrafter"/>
</dbReference>
<dbReference type="SUPFAM" id="SSF48239">
    <property type="entry name" value="Terpenoid cyclases/Protein prenyltransferases"/>
    <property type="match status" value="2"/>
</dbReference>
<dbReference type="GO" id="GO:0010333">
    <property type="term" value="F:terpene synthase activity"/>
    <property type="evidence" value="ECO:0007669"/>
    <property type="project" value="InterPro"/>
</dbReference>
<reference evidence="5" key="2">
    <citation type="journal article" date="2017" name="J. Anim. Genet.">
        <title>Multiple reference genome sequences of hot pepper reveal the massive evolution of plant disease resistance genes by retroduplication.</title>
        <authorList>
            <person name="Kim S."/>
            <person name="Park J."/>
            <person name="Yeom S.-I."/>
            <person name="Kim Y.-M."/>
            <person name="Seo E."/>
            <person name="Kim K.-T."/>
            <person name="Kim M.-S."/>
            <person name="Lee J.M."/>
            <person name="Cheong K."/>
            <person name="Shin H.-S."/>
            <person name="Kim S.-B."/>
            <person name="Han K."/>
            <person name="Lee J."/>
            <person name="Park M."/>
            <person name="Lee H.-A."/>
            <person name="Lee H.-Y."/>
            <person name="Lee Y."/>
            <person name="Oh S."/>
            <person name="Lee J.H."/>
            <person name="Choi E."/>
            <person name="Choi E."/>
            <person name="Lee S.E."/>
            <person name="Jeon J."/>
            <person name="Kim H."/>
            <person name="Choi G."/>
            <person name="Song H."/>
            <person name="Lee J."/>
            <person name="Lee S.-C."/>
            <person name="Kwon J.-K."/>
            <person name="Lee H.-Y."/>
            <person name="Koo N."/>
            <person name="Hong Y."/>
            <person name="Kim R.W."/>
            <person name="Kang W.-H."/>
            <person name="Huh J.H."/>
            <person name="Kang B.-C."/>
            <person name="Yang T.-J."/>
            <person name="Lee Y.-H."/>
            <person name="Bennetzen J.L."/>
            <person name="Choi D."/>
        </authorList>
    </citation>
    <scope>NUCLEOTIDE SEQUENCE [LARGE SCALE GENOMIC DNA]</scope>
    <source>
        <strain evidence="5">cv. PBC81</strain>
    </source>
</reference>
<evidence type="ECO:0000256" key="2">
    <source>
        <dbReference type="ARBA" id="ARBA00022842"/>
    </source>
</evidence>
<keyword evidence="2" id="KW-0460">Magnesium</keyword>
<sequence length="317" mass="36446">MTKTIKTGKLVEKIKDMLNSLKDGISSVSPYDTAWVALIRDTNGSDKPQFPSCLQWIVDNQLCDGSWGEESIFCIYDRLLNTLACVVALTTWNTAPEMRNKGALFIKENICKIETGNVENMTCGFEIVFPALLEKAQHLDIDIPYDAPVLKNICARREMKFKRIPKDLLHTIPTTLLFSLEGFRDLDWKRLLRLQMPDGSFLTSIASTAFAFMETNDQNCLKYLQRVVHKYNGGAPHSYPVDMQARLWAIDRLQRLGISYYFEEEFKDMLDHVQRYWNQEIGIFSGRNSNYCDIDDSCMAIRLLRLHGYDVNPGKTK</sequence>
<reference evidence="4 5" key="1">
    <citation type="journal article" date="2017" name="Genome Biol.">
        <title>New reference genome sequences of hot pepper reveal the massive evolution of plant disease-resistance genes by retroduplication.</title>
        <authorList>
            <person name="Kim S."/>
            <person name="Park J."/>
            <person name="Yeom S.I."/>
            <person name="Kim Y.M."/>
            <person name="Seo E."/>
            <person name="Kim K.T."/>
            <person name="Kim M.S."/>
            <person name="Lee J.M."/>
            <person name="Cheong K."/>
            <person name="Shin H.S."/>
            <person name="Kim S.B."/>
            <person name="Han K."/>
            <person name="Lee J."/>
            <person name="Park M."/>
            <person name="Lee H.A."/>
            <person name="Lee H.Y."/>
            <person name="Lee Y."/>
            <person name="Oh S."/>
            <person name="Lee J.H."/>
            <person name="Choi E."/>
            <person name="Choi E."/>
            <person name="Lee S.E."/>
            <person name="Jeon J."/>
            <person name="Kim H."/>
            <person name="Choi G."/>
            <person name="Song H."/>
            <person name="Lee J."/>
            <person name="Lee S.C."/>
            <person name="Kwon J.K."/>
            <person name="Lee H.Y."/>
            <person name="Koo N."/>
            <person name="Hong Y."/>
            <person name="Kim R.W."/>
            <person name="Kang W.H."/>
            <person name="Huh J.H."/>
            <person name="Kang B.C."/>
            <person name="Yang T.J."/>
            <person name="Lee Y.H."/>
            <person name="Bennetzen J.L."/>
            <person name="Choi D."/>
        </authorList>
    </citation>
    <scope>NUCLEOTIDE SEQUENCE [LARGE SCALE GENOMIC DNA]</scope>
    <source>
        <strain evidence="5">cv. PBC81</strain>
    </source>
</reference>
<dbReference type="GO" id="GO:0009686">
    <property type="term" value="P:gibberellin biosynthetic process"/>
    <property type="evidence" value="ECO:0007669"/>
    <property type="project" value="TreeGrafter"/>
</dbReference>
<dbReference type="AlphaFoldDB" id="A0A2G2XLZ2"/>
<dbReference type="EMBL" id="MLFT02000001">
    <property type="protein sequence ID" value="PHT58502.1"/>
    <property type="molecule type" value="Genomic_DNA"/>
</dbReference>
<dbReference type="InterPro" id="IPR036965">
    <property type="entry name" value="Terpene_synth_N_sf"/>
</dbReference>
<dbReference type="Pfam" id="PF01397">
    <property type="entry name" value="Terpene_synth"/>
    <property type="match status" value="1"/>
</dbReference>
<dbReference type="Gene3D" id="1.50.10.160">
    <property type="match status" value="1"/>
</dbReference>
<gene>
    <name evidence="4" type="ORF">CQW23_00865</name>
</gene>
<evidence type="ECO:0000313" key="5">
    <source>
        <dbReference type="Proteomes" id="UP000224567"/>
    </source>
</evidence>
<dbReference type="GO" id="GO:0009507">
    <property type="term" value="C:chloroplast"/>
    <property type="evidence" value="ECO:0007669"/>
    <property type="project" value="TreeGrafter"/>
</dbReference>